<protein>
    <submittedName>
        <fullName evidence="1">Uncharacterized protein</fullName>
    </submittedName>
</protein>
<evidence type="ECO:0000313" key="2">
    <source>
        <dbReference type="Proteomes" id="UP000248688"/>
    </source>
</evidence>
<reference evidence="1 2" key="1">
    <citation type="submission" date="2018-06" db="EMBL/GenBank/DDBJ databases">
        <title>Echinicola strongylocentroti sp. nov., isolated from a sea urchin Strongylocentrotus intermedius.</title>
        <authorList>
            <person name="Bae S.S."/>
        </authorList>
    </citation>
    <scope>NUCLEOTIDE SEQUENCE [LARGE SCALE GENOMIC DNA]</scope>
    <source>
        <strain evidence="1 2">MEBiC08714</strain>
    </source>
</reference>
<proteinExistence type="predicted"/>
<organism evidence="1 2">
    <name type="scientific">Echinicola strongylocentroti</name>
    <dbReference type="NCBI Taxonomy" id="1795355"/>
    <lineage>
        <taxon>Bacteria</taxon>
        <taxon>Pseudomonadati</taxon>
        <taxon>Bacteroidota</taxon>
        <taxon>Cytophagia</taxon>
        <taxon>Cytophagales</taxon>
        <taxon>Cyclobacteriaceae</taxon>
        <taxon>Echinicola</taxon>
    </lineage>
</organism>
<dbReference type="KEGG" id="est:DN752_19440"/>
<dbReference type="AlphaFoldDB" id="A0A2Z4IN25"/>
<evidence type="ECO:0000313" key="1">
    <source>
        <dbReference type="EMBL" id="AWW32137.1"/>
    </source>
</evidence>
<sequence>MSIELKSLNANSDFRGKLYFIREEIENWITSKQKSSRIEGVFLILSETIRIVGLKRSNQIRYKAGNCTPWHALNMVQGFDFKNTMSFALLKIR</sequence>
<accession>A0A2Z4IN25</accession>
<dbReference type="EMBL" id="CP030041">
    <property type="protein sequence ID" value="AWW32137.1"/>
    <property type="molecule type" value="Genomic_DNA"/>
</dbReference>
<name>A0A2Z4IN25_9BACT</name>
<dbReference type="Proteomes" id="UP000248688">
    <property type="component" value="Chromosome"/>
</dbReference>
<gene>
    <name evidence="1" type="ORF">DN752_19440</name>
</gene>
<keyword evidence="2" id="KW-1185">Reference proteome</keyword>